<keyword evidence="2" id="KW-1185">Reference proteome</keyword>
<accession>A0A5J6T275</accession>
<reference evidence="1 2" key="1">
    <citation type="submission" date="2019-08" db="EMBL/GenBank/DDBJ databases">
        <authorList>
            <person name="Zhang R."/>
        </authorList>
    </citation>
    <scope>NUCLEOTIDE SEQUENCE [LARGE SCALE GENOMIC DNA]</scope>
</reference>
<dbReference type="InterPro" id="IPR011043">
    <property type="entry name" value="Gal_Oxase/kelch_b-propeller"/>
</dbReference>
<dbReference type="Gene3D" id="2.130.10.80">
    <property type="entry name" value="Galactose oxidase/kelch, beta-propeller"/>
    <property type="match status" value="1"/>
</dbReference>
<dbReference type="Proteomes" id="UP000326305">
    <property type="component" value="Segment"/>
</dbReference>
<evidence type="ECO:0000313" key="1">
    <source>
        <dbReference type="EMBL" id="QFG04449.1"/>
    </source>
</evidence>
<dbReference type="RefSeq" id="YP_009998214.1">
    <property type="nucleotide sequence ID" value="NC_052984.1"/>
</dbReference>
<dbReference type="EMBL" id="MN317029">
    <property type="protein sequence ID" value="QFG04449.1"/>
    <property type="molecule type" value="Genomic_DNA"/>
</dbReference>
<organism evidence="1 2">
    <name type="scientific">Aeromonas phage vB_AhyS-A18P4</name>
    <dbReference type="NCBI Taxonomy" id="2608321"/>
    <lineage>
        <taxon>Viruses</taxon>
        <taxon>Duplodnaviria</taxon>
        <taxon>Heunggongvirae</taxon>
        <taxon>Uroviricota</taxon>
        <taxon>Caudoviricetes</taxon>
        <taxon>Casjensviridae</taxon>
        <taxon>Sharonstreetvirus</taxon>
        <taxon>Sharonstreetvirus A18P4</taxon>
    </lineage>
</organism>
<evidence type="ECO:0000313" key="2">
    <source>
        <dbReference type="Proteomes" id="UP000326305"/>
    </source>
</evidence>
<proteinExistence type="predicted"/>
<protein>
    <submittedName>
        <fullName evidence="1">Uncharacterized protein</fullName>
    </submittedName>
</protein>
<name>A0A5J6T275_9CAUD</name>
<dbReference type="InterPro" id="IPR037293">
    <property type="entry name" value="Gal_Oxidase_central_sf"/>
</dbReference>
<dbReference type="GeneID" id="62680796"/>
<sequence length="471" mass="50247">MADPKITLKWADNNADETGHRILITSEPWNRGAPSTTIKDVAADLTSADLTLAEVTMEPAFLKVAALRGTEVKASIESALAVKTPVITGGLFDAAFEMLGEIPYGVAMPKVTKGALGSYPLPDDYLDPSQGFTVTPDGLLLQVYNNKIRTLNPATGAMKSVPLPGTGINQIGSALCAAHDGNIYLLGRHQGNPAVYRYKLDEEAPEVVYSWAYGSGPGSELNASNIKQGLDGRLYLFGGYKFVTADNKLVVNSLNIDGTDPRTDLITIPAGFGTGSEVCLFTPNNKLIVWVPGKDEVLCYDPSTQTVTPYTGNANLNTGSADRPVSRRIMTPFGKYGVLIAGNGIYVCKFQYENNAAQHINLPAEFITGHPLRDLYESTMGWTFASNTSGDVCVVQSDGTQSGTIYPAADIGMADAFNGPSFVRIGKTVYVVANGSTNMLICPFHLDSLWQSCNGFDAASLINTSARGQNS</sequence>
<dbReference type="SUPFAM" id="SSF50965">
    <property type="entry name" value="Galactose oxidase, central domain"/>
    <property type="match status" value="1"/>
</dbReference>
<dbReference type="KEGG" id="vg:62680796"/>